<organism evidence="8 9">
    <name type="scientific">Astrephomene gubernaculifera</name>
    <dbReference type="NCBI Taxonomy" id="47775"/>
    <lineage>
        <taxon>Eukaryota</taxon>
        <taxon>Viridiplantae</taxon>
        <taxon>Chlorophyta</taxon>
        <taxon>core chlorophytes</taxon>
        <taxon>Chlorophyceae</taxon>
        <taxon>CS clade</taxon>
        <taxon>Chlamydomonadales</taxon>
        <taxon>Astrephomenaceae</taxon>
        <taxon>Astrephomene</taxon>
    </lineage>
</organism>
<keyword evidence="3" id="KW-0805">Transcription regulation</keyword>
<feature type="compositionally biased region" description="Pro residues" evidence="6">
    <location>
        <begin position="133"/>
        <end position="150"/>
    </location>
</feature>
<reference evidence="8 9" key="1">
    <citation type="journal article" date="2021" name="Sci. Rep.">
        <title>Genome sequencing of the multicellular alga Astrephomene provides insights into convergent evolution of germ-soma differentiation.</title>
        <authorList>
            <person name="Yamashita S."/>
            <person name="Yamamoto K."/>
            <person name="Matsuzaki R."/>
            <person name="Suzuki S."/>
            <person name="Yamaguchi H."/>
            <person name="Hirooka S."/>
            <person name="Minakuchi Y."/>
            <person name="Miyagishima S."/>
            <person name="Kawachi M."/>
            <person name="Toyoda A."/>
            <person name="Nozaki H."/>
        </authorList>
    </citation>
    <scope>NUCLEOTIDE SEQUENCE [LARGE SCALE GENOMIC DNA]</scope>
    <source>
        <strain evidence="8 9">NIES-4017</strain>
    </source>
</reference>
<name>A0AAD3DZC7_9CHLO</name>
<dbReference type="PANTHER" id="PTHR46567:SF1">
    <property type="entry name" value="MEDIATOR OF RNA POLYMERASE II TRANSCRIPTION SUBUNIT 12"/>
    <property type="match status" value="1"/>
</dbReference>
<feature type="compositionally biased region" description="Pro residues" evidence="6">
    <location>
        <begin position="177"/>
        <end position="187"/>
    </location>
</feature>
<dbReference type="InterPro" id="IPR019035">
    <property type="entry name" value="Mediator_Med12"/>
</dbReference>
<dbReference type="Proteomes" id="UP001054857">
    <property type="component" value="Unassembled WGS sequence"/>
</dbReference>
<keyword evidence="5" id="KW-0539">Nucleus</keyword>
<dbReference type="EMBL" id="BMAR01000031">
    <property type="protein sequence ID" value="GFR49617.1"/>
    <property type="molecule type" value="Genomic_DNA"/>
</dbReference>
<feature type="non-terminal residue" evidence="8">
    <location>
        <position position="281"/>
    </location>
</feature>
<dbReference type="GO" id="GO:0003712">
    <property type="term" value="F:transcription coregulator activity"/>
    <property type="evidence" value="ECO:0007669"/>
    <property type="project" value="InterPro"/>
</dbReference>
<keyword evidence="4" id="KW-0804">Transcription</keyword>
<gene>
    <name evidence="8" type="ORF">Agub_g11640</name>
</gene>
<feature type="domain" description="Mediator complex subunit Med12" evidence="7">
    <location>
        <begin position="213"/>
        <end position="276"/>
    </location>
</feature>
<proteinExistence type="inferred from homology"/>
<comment type="caution">
    <text evidence="8">The sequence shown here is derived from an EMBL/GenBank/DDBJ whole genome shotgun (WGS) entry which is preliminary data.</text>
</comment>
<evidence type="ECO:0000256" key="1">
    <source>
        <dbReference type="ARBA" id="ARBA00004123"/>
    </source>
</evidence>
<feature type="compositionally biased region" description="Low complexity" evidence="6">
    <location>
        <begin position="188"/>
        <end position="197"/>
    </location>
</feature>
<keyword evidence="9" id="KW-1185">Reference proteome</keyword>
<dbReference type="GO" id="GO:0006357">
    <property type="term" value="P:regulation of transcription by RNA polymerase II"/>
    <property type="evidence" value="ECO:0007669"/>
    <property type="project" value="InterPro"/>
</dbReference>
<comment type="similarity">
    <text evidence="2">Belongs to the Mediator complex subunit 12 family.</text>
</comment>
<evidence type="ECO:0000256" key="4">
    <source>
        <dbReference type="ARBA" id="ARBA00023163"/>
    </source>
</evidence>
<dbReference type="SMART" id="SM01281">
    <property type="entry name" value="Med12"/>
    <property type="match status" value="1"/>
</dbReference>
<evidence type="ECO:0000259" key="7">
    <source>
        <dbReference type="SMART" id="SM01281"/>
    </source>
</evidence>
<feature type="compositionally biased region" description="Low complexity" evidence="6">
    <location>
        <begin position="112"/>
        <end position="126"/>
    </location>
</feature>
<evidence type="ECO:0000313" key="8">
    <source>
        <dbReference type="EMBL" id="GFR49617.1"/>
    </source>
</evidence>
<dbReference type="Pfam" id="PF09497">
    <property type="entry name" value="Med12"/>
    <property type="match status" value="1"/>
</dbReference>
<accession>A0AAD3DZC7</accession>
<dbReference type="AlphaFoldDB" id="A0AAD3DZC7"/>
<protein>
    <recommendedName>
        <fullName evidence="7">Mediator complex subunit Med12 domain-containing protein</fullName>
    </recommendedName>
</protein>
<feature type="region of interest" description="Disordered" evidence="6">
    <location>
        <begin position="112"/>
        <end position="197"/>
    </location>
</feature>
<dbReference type="GO" id="GO:0016592">
    <property type="term" value="C:mediator complex"/>
    <property type="evidence" value="ECO:0007669"/>
    <property type="project" value="InterPro"/>
</dbReference>
<sequence length="281" mass="29613">MEPYKLTTDKAPLSDTLGPPGFHPLLPGQCPEDRLTAQLAEHGYRDELPQYGIDDSNDYLFSLFTLLANRAVSSTGGGGAAAALTAAAVSLKKGTLAMLEAAHRQRLQAAQAAAAAASSPGPAGSLMGSTTPSLPPPPPQPPPPPPPPLAPSSSPLPKSLSSPNLRRTTQQEHGGMPYPPPPPPPPLHQQQQEQQQQPNVLYGNPAAALSYAAAHLPELRTASDVGRRLWVSALAGSAPLGYLARTAPSMPDSRRMLLTLLWQCGVPAPRAAWFLRLLYTH</sequence>
<evidence type="ECO:0000256" key="3">
    <source>
        <dbReference type="ARBA" id="ARBA00023015"/>
    </source>
</evidence>
<evidence type="ECO:0000313" key="9">
    <source>
        <dbReference type="Proteomes" id="UP001054857"/>
    </source>
</evidence>
<feature type="compositionally biased region" description="Low complexity" evidence="6">
    <location>
        <begin position="151"/>
        <end position="163"/>
    </location>
</feature>
<dbReference type="PANTHER" id="PTHR46567">
    <property type="entry name" value="MEDIATOR OF RNA POLYMERASE II TRANSCRIPTION SUBUNIT 12"/>
    <property type="match status" value="1"/>
</dbReference>
<evidence type="ECO:0000256" key="2">
    <source>
        <dbReference type="ARBA" id="ARBA00010289"/>
    </source>
</evidence>
<evidence type="ECO:0000256" key="6">
    <source>
        <dbReference type="SAM" id="MobiDB-lite"/>
    </source>
</evidence>
<comment type="subcellular location">
    <subcellularLocation>
        <location evidence="1">Nucleus</location>
    </subcellularLocation>
</comment>
<evidence type="ECO:0000256" key="5">
    <source>
        <dbReference type="ARBA" id="ARBA00023242"/>
    </source>
</evidence>